<protein>
    <submittedName>
        <fullName evidence="1">Uncharacterized protein</fullName>
    </submittedName>
</protein>
<evidence type="ECO:0000313" key="1">
    <source>
        <dbReference type="EMBL" id="KKP32160.1"/>
    </source>
</evidence>
<dbReference type="Proteomes" id="UP000034803">
    <property type="component" value="Unassembled WGS sequence"/>
</dbReference>
<proteinExistence type="predicted"/>
<gene>
    <name evidence="1" type="ORF">UR21_C0002G0079</name>
</gene>
<dbReference type="AlphaFoldDB" id="A0A0G0B048"/>
<evidence type="ECO:0000313" key="2">
    <source>
        <dbReference type="Proteomes" id="UP000034803"/>
    </source>
</evidence>
<reference evidence="1 2" key="1">
    <citation type="journal article" date="2015" name="Nature">
        <title>rRNA introns, odd ribosomes, and small enigmatic genomes across a large radiation of phyla.</title>
        <authorList>
            <person name="Brown C.T."/>
            <person name="Hug L.A."/>
            <person name="Thomas B.C."/>
            <person name="Sharon I."/>
            <person name="Castelle C.J."/>
            <person name="Singh A."/>
            <person name="Wilkins M.J."/>
            <person name="Williams K.H."/>
            <person name="Banfield J.F."/>
        </authorList>
    </citation>
    <scope>NUCLEOTIDE SEQUENCE [LARGE SCALE GENOMIC DNA]</scope>
</reference>
<accession>A0A0G0B048</accession>
<organism evidence="1 2">
    <name type="scientific">Candidatus Woesebacteria bacterium GW2011_GWC2_31_9</name>
    <dbReference type="NCBI Taxonomy" id="1618586"/>
    <lineage>
        <taxon>Bacteria</taxon>
        <taxon>Candidatus Woeseibacteriota</taxon>
    </lineage>
</organism>
<name>A0A0G0B048_9BACT</name>
<sequence length="51" mass="5832">MPRIPPIKLPKRDHIDKNVTPKIVGIYPPIIDPVTIPNIIIDFEDIVYSIL</sequence>
<comment type="caution">
    <text evidence="1">The sequence shown here is derived from an EMBL/GenBank/DDBJ whole genome shotgun (WGS) entry which is preliminary data.</text>
</comment>
<dbReference type="EMBL" id="LBOI01000002">
    <property type="protein sequence ID" value="KKP32160.1"/>
    <property type="molecule type" value="Genomic_DNA"/>
</dbReference>